<dbReference type="AlphaFoldDB" id="A0A9D1LEP5"/>
<keyword evidence="1" id="KW-0472">Membrane</keyword>
<dbReference type="PROSITE" id="PS51257">
    <property type="entry name" value="PROKAR_LIPOPROTEIN"/>
    <property type="match status" value="1"/>
</dbReference>
<reference evidence="3" key="2">
    <citation type="journal article" date="2021" name="PeerJ">
        <title>Extensive microbial diversity within the chicken gut microbiome revealed by metagenomics and culture.</title>
        <authorList>
            <person name="Gilroy R."/>
            <person name="Ravi A."/>
            <person name="Getino M."/>
            <person name="Pursley I."/>
            <person name="Horton D.L."/>
            <person name="Alikhan N.F."/>
            <person name="Baker D."/>
            <person name="Gharbi K."/>
            <person name="Hall N."/>
            <person name="Watson M."/>
            <person name="Adriaenssens E.M."/>
            <person name="Foster-Nyarko E."/>
            <person name="Jarju S."/>
            <person name="Secka A."/>
            <person name="Antonio M."/>
            <person name="Oren A."/>
            <person name="Chaudhuri R.R."/>
            <person name="La Ragione R."/>
            <person name="Hildebrand F."/>
            <person name="Pallen M.J."/>
        </authorList>
    </citation>
    <scope>NUCLEOTIDE SEQUENCE</scope>
    <source>
        <strain evidence="3">7463</strain>
    </source>
</reference>
<dbReference type="GO" id="GO:0032153">
    <property type="term" value="C:cell division site"/>
    <property type="evidence" value="ECO:0007669"/>
    <property type="project" value="TreeGrafter"/>
</dbReference>
<reference evidence="3" key="1">
    <citation type="submission" date="2020-10" db="EMBL/GenBank/DDBJ databases">
        <authorList>
            <person name="Gilroy R."/>
        </authorList>
    </citation>
    <scope>NUCLEOTIDE SEQUENCE</scope>
    <source>
        <strain evidence="3">7463</strain>
    </source>
</reference>
<dbReference type="GO" id="GO:0042834">
    <property type="term" value="F:peptidoglycan binding"/>
    <property type="evidence" value="ECO:0007669"/>
    <property type="project" value="InterPro"/>
</dbReference>
<sequence length="181" mass="19182">MAMTQNKSSFWLGTMVGVLIGCVACAAVALFITNAPIPFVEKVQKQSTPVDAAALDGKDPNGALYDAASRGTPADDALSAIKTVQAPTAHERAQEPNNAAEITTGESYSIQAGAFRNAKDAEKIRTDLAFIALEADVVKSTDAGITLYRVFLGPFDTAREANELQQRLTSNGFDAMVVKNK</sequence>
<dbReference type="EMBL" id="DVMY01000031">
    <property type="protein sequence ID" value="HIU36969.1"/>
    <property type="molecule type" value="Genomic_DNA"/>
</dbReference>
<evidence type="ECO:0000313" key="4">
    <source>
        <dbReference type="Proteomes" id="UP000824083"/>
    </source>
</evidence>
<keyword evidence="1" id="KW-0812">Transmembrane</keyword>
<dbReference type="GO" id="GO:0030428">
    <property type="term" value="C:cell septum"/>
    <property type="evidence" value="ECO:0007669"/>
    <property type="project" value="TreeGrafter"/>
</dbReference>
<dbReference type="Pfam" id="PF05036">
    <property type="entry name" value="SPOR"/>
    <property type="match status" value="1"/>
</dbReference>
<protein>
    <submittedName>
        <fullName evidence="3">SPOR domain-containing protein</fullName>
    </submittedName>
</protein>
<gene>
    <name evidence="3" type="ORF">IAC56_01655</name>
</gene>
<dbReference type="InterPro" id="IPR052521">
    <property type="entry name" value="Cell_div_SPOR-domain"/>
</dbReference>
<dbReference type="InterPro" id="IPR007730">
    <property type="entry name" value="SPOR-like_dom"/>
</dbReference>
<dbReference type="PANTHER" id="PTHR38687:SF1">
    <property type="entry name" value="CELL DIVISION PROTEIN DEDD"/>
    <property type="match status" value="1"/>
</dbReference>
<dbReference type="InterPro" id="IPR036680">
    <property type="entry name" value="SPOR-like_sf"/>
</dbReference>
<feature type="transmembrane region" description="Helical" evidence="1">
    <location>
        <begin position="12"/>
        <end position="32"/>
    </location>
</feature>
<proteinExistence type="predicted"/>
<dbReference type="GO" id="GO:0032506">
    <property type="term" value="P:cytokinetic process"/>
    <property type="evidence" value="ECO:0007669"/>
    <property type="project" value="TreeGrafter"/>
</dbReference>
<dbReference type="Proteomes" id="UP000824083">
    <property type="component" value="Unassembled WGS sequence"/>
</dbReference>
<organism evidence="3 4">
    <name type="scientific">Candidatus Aphodousia faecigallinarum</name>
    <dbReference type="NCBI Taxonomy" id="2840677"/>
    <lineage>
        <taxon>Bacteria</taxon>
        <taxon>Pseudomonadati</taxon>
        <taxon>Pseudomonadota</taxon>
        <taxon>Betaproteobacteria</taxon>
        <taxon>Burkholderiales</taxon>
        <taxon>Sutterellaceae</taxon>
        <taxon>Sutterellaceae incertae sedis</taxon>
        <taxon>Candidatus Aphodousia</taxon>
    </lineage>
</organism>
<accession>A0A9D1LEP5</accession>
<dbReference type="SUPFAM" id="SSF110997">
    <property type="entry name" value="Sporulation related repeat"/>
    <property type="match status" value="1"/>
</dbReference>
<evidence type="ECO:0000313" key="3">
    <source>
        <dbReference type="EMBL" id="HIU36969.1"/>
    </source>
</evidence>
<comment type="caution">
    <text evidence="3">The sequence shown here is derived from an EMBL/GenBank/DDBJ whole genome shotgun (WGS) entry which is preliminary data.</text>
</comment>
<feature type="domain" description="SPOR" evidence="2">
    <location>
        <begin position="102"/>
        <end position="180"/>
    </location>
</feature>
<evidence type="ECO:0000259" key="2">
    <source>
        <dbReference type="PROSITE" id="PS51724"/>
    </source>
</evidence>
<name>A0A9D1LEP5_9BURK</name>
<evidence type="ECO:0000256" key="1">
    <source>
        <dbReference type="SAM" id="Phobius"/>
    </source>
</evidence>
<dbReference type="Gene3D" id="3.30.70.1070">
    <property type="entry name" value="Sporulation related repeat"/>
    <property type="match status" value="1"/>
</dbReference>
<dbReference type="PANTHER" id="PTHR38687">
    <property type="entry name" value="CELL DIVISION PROTEIN DEDD-RELATED"/>
    <property type="match status" value="1"/>
</dbReference>
<keyword evidence="1" id="KW-1133">Transmembrane helix</keyword>
<dbReference type="PROSITE" id="PS51724">
    <property type="entry name" value="SPOR"/>
    <property type="match status" value="1"/>
</dbReference>